<dbReference type="AlphaFoldDB" id="E3I761"/>
<gene>
    <name evidence="2" type="ordered locus">Rvan_1457</name>
</gene>
<evidence type="ECO:0000313" key="2">
    <source>
        <dbReference type="EMBL" id="ADP70712.1"/>
    </source>
</evidence>
<dbReference type="KEGG" id="rva:Rvan_1457"/>
<protein>
    <submittedName>
        <fullName evidence="2">Uncharacterized protein</fullName>
    </submittedName>
</protein>
<keyword evidence="3" id="KW-1185">Reference proteome</keyword>
<feature type="transmembrane region" description="Helical" evidence="1">
    <location>
        <begin position="79"/>
        <end position="104"/>
    </location>
</feature>
<dbReference type="HOGENOM" id="CLU_057088_0_0_5"/>
<dbReference type="eggNOG" id="ENOG5033TC1">
    <property type="taxonomic scope" value="Bacteria"/>
</dbReference>
<keyword evidence="1" id="KW-0472">Membrane</keyword>
<keyword evidence="1" id="KW-1133">Transmembrane helix</keyword>
<feature type="transmembrane region" description="Helical" evidence="1">
    <location>
        <begin position="248"/>
        <end position="269"/>
    </location>
</feature>
<sequence>MSVKERDSDHFVDVLVILGIAASLVLILGSVLLNFRMAYRSADTEFDAWLYGVVAGAADCIKAMMPFAIAWGIRKRDRLAVIGAVAVFGIFTLYSFSSAVGFAAQHRIAKAAERQGGAEKYQDLKDRYTRAKSARDALGTPRAPSVIEQERADILATPVYGRRTIGDLSGECTLNRLEAREPCERWRRLGVEFATAKEAGRLDGELTDVRQKLDTVPAASTTEDPQAAAISKLGGWFDRTFRSDDVQLGLALLLALLVEAGSGLGLYLVTTPWRDAALPAPKEPAMPSNLPVVPVKRLGEVDAFMLARLHPATDGVLTAPMLYQAYLGWCREGVLAPFTLPAFIMAFQAIADELGIERGSVGTDAAWRNVSFTPVPALPERAL</sequence>
<accession>E3I761</accession>
<dbReference type="EMBL" id="CP002292">
    <property type="protein sequence ID" value="ADP70712.1"/>
    <property type="molecule type" value="Genomic_DNA"/>
</dbReference>
<organism evidence="2 3">
    <name type="scientific">Rhodomicrobium vannielii (strain ATCC 17100 / DSM 162 / LMG 4299 / NCIMB 10020 / ATH 3.1.1)</name>
    <dbReference type="NCBI Taxonomy" id="648757"/>
    <lineage>
        <taxon>Bacteria</taxon>
        <taxon>Pseudomonadati</taxon>
        <taxon>Pseudomonadota</taxon>
        <taxon>Alphaproteobacteria</taxon>
        <taxon>Hyphomicrobiales</taxon>
        <taxon>Hyphomicrobiaceae</taxon>
        <taxon>Rhodomicrobium</taxon>
    </lineage>
</organism>
<feature type="transmembrane region" description="Helical" evidence="1">
    <location>
        <begin position="48"/>
        <end position="73"/>
    </location>
</feature>
<dbReference type="STRING" id="648757.Rvan_1457"/>
<evidence type="ECO:0000256" key="1">
    <source>
        <dbReference type="SAM" id="Phobius"/>
    </source>
</evidence>
<proteinExistence type="predicted"/>
<keyword evidence="1" id="KW-0812">Transmembrane</keyword>
<dbReference type="Proteomes" id="UP000001399">
    <property type="component" value="Chromosome"/>
</dbReference>
<reference evidence="3" key="1">
    <citation type="journal article" date="2011" name="J. Bacteriol.">
        <title>Genome sequences of eight morphologically diverse alphaproteobacteria.</title>
        <authorList>
            <consortium name="US DOE Joint Genome Institute"/>
            <person name="Brown P.J."/>
            <person name="Kysela D.T."/>
            <person name="Buechlein A."/>
            <person name="Hemmerich C."/>
            <person name="Brun Y.V."/>
        </authorList>
    </citation>
    <scope>NUCLEOTIDE SEQUENCE [LARGE SCALE GENOMIC DNA]</scope>
    <source>
        <strain evidence="3">ATCC 17100 / ATH 3.1.1 / DSM 162 / LMG 4299</strain>
    </source>
</reference>
<evidence type="ECO:0000313" key="3">
    <source>
        <dbReference type="Proteomes" id="UP000001399"/>
    </source>
</evidence>
<name>E3I761_RHOVT</name>
<feature type="transmembrane region" description="Helical" evidence="1">
    <location>
        <begin position="14"/>
        <end position="36"/>
    </location>
</feature>